<dbReference type="EMBL" id="CM010715">
    <property type="protein sequence ID" value="RZC44179.1"/>
    <property type="molecule type" value="Genomic_DNA"/>
</dbReference>
<keyword evidence="1" id="KW-1133">Transmembrane helix</keyword>
<gene>
    <name evidence="2" type="ORF">C5167_037119</name>
</gene>
<reference evidence="2 3" key="1">
    <citation type="journal article" date="2018" name="Science">
        <title>The opium poppy genome and morphinan production.</title>
        <authorList>
            <person name="Guo L."/>
            <person name="Winzer T."/>
            <person name="Yang X."/>
            <person name="Li Y."/>
            <person name="Ning Z."/>
            <person name="He Z."/>
            <person name="Teodor R."/>
            <person name="Lu Y."/>
            <person name="Bowser T.A."/>
            <person name="Graham I.A."/>
            <person name="Ye K."/>
        </authorList>
    </citation>
    <scope>NUCLEOTIDE SEQUENCE [LARGE SCALE GENOMIC DNA]</scope>
    <source>
        <strain evidence="3">cv. HN1</strain>
        <tissue evidence="2">Leaves</tissue>
    </source>
</reference>
<evidence type="ECO:0000313" key="2">
    <source>
        <dbReference type="EMBL" id="RZC44179.1"/>
    </source>
</evidence>
<keyword evidence="1" id="KW-0812">Transmembrane</keyword>
<feature type="transmembrane region" description="Helical" evidence="1">
    <location>
        <begin position="6"/>
        <end position="25"/>
    </location>
</feature>
<sequence length="84" mass="9918">WNALDGSNTNICVYAIGFWVQFLLFEDMFDRIKLNNVICFPFLQLKEMRRECLRMKRVKTVVHNELAGDRASKYVFPPQYVVLG</sequence>
<feature type="non-terminal residue" evidence="2">
    <location>
        <position position="1"/>
    </location>
</feature>
<name>A0A4Y7I9V8_PAPSO</name>
<dbReference type="AlphaFoldDB" id="A0A4Y7I9V8"/>
<organism evidence="2 3">
    <name type="scientific">Papaver somniferum</name>
    <name type="common">Opium poppy</name>
    <dbReference type="NCBI Taxonomy" id="3469"/>
    <lineage>
        <taxon>Eukaryota</taxon>
        <taxon>Viridiplantae</taxon>
        <taxon>Streptophyta</taxon>
        <taxon>Embryophyta</taxon>
        <taxon>Tracheophyta</taxon>
        <taxon>Spermatophyta</taxon>
        <taxon>Magnoliopsida</taxon>
        <taxon>Ranunculales</taxon>
        <taxon>Papaveraceae</taxon>
        <taxon>Papaveroideae</taxon>
        <taxon>Papaver</taxon>
    </lineage>
</organism>
<evidence type="ECO:0000256" key="1">
    <source>
        <dbReference type="SAM" id="Phobius"/>
    </source>
</evidence>
<keyword evidence="3" id="KW-1185">Reference proteome</keyword>
<dbReference type="Gramene" id="RZC44179">
    <property type="protein sequence ID" value="RZC44179"/>
    <property type="gene ID" value="C5167_037119"/>
</dbReference>
<protein>
    <submittedName>
        <fullName evidence="2">Uncharacterized protein</fullName>
    </submittedName>
</protein>
<proteinExistence type="predicted"/>
<evidence type="ECO:0000313" key="3">
    <source>
        <dbReference type="Proteomes" id="UP000316621"/>
    </source>
</evidence>
<accession>A0A4Y7I9V8</accession>
<keyword evidence="1" id="KW-0472">Membrane</keyword>
<dbReference type="Proteomes" id="UP000316621">
    <property type="component" value="Chromosome 1"/>
</dbReference>